<name>A0AAD8RH50_LOLMU</name>
<evidence type="ECO:0000256" key="1">
    <source>
        <dbReference type="SAM" id="MobiDB-lite"/>
    </source>
</evidence>
<reference evidence="3" key="1">
    <citation type="submission" date="2023-07" db="EMBL/GenBank/DDBJ databases">
        <title>A chromosome-level genome assembly of Lolium multiflorum.</title>
        <authorList>
            <person name="Chen Y."/>
            <person name="Copetti D."/>
            <person name="Kolliker R."/>
            <person name="Studer B."/>
        </authorList>
    </citation>
    <scope>NUCLEOTIDE SEQUENCE</scope>
    <source>
        <strain evidence="3">02402/16</strain>
        <tissue evidence="3">Leaf</tissue>
    </source>
</reference>
<dbReference type="Pfam" id="PF12274">
    <property type="entry name" value="DUF3615"/>
    <property type="match status" value="1"/>
</dbReference>
<dbReference type="Proteomes" id="UP001231189">
    <property type="component" value="Unassembled WGS sequence"/>
</dbReference>
<organism evidence="3 4">
    <name type="scientific">Lolium multiflorum</name>
    <name type="common">Italian ryegrass</name>
    <name type="synonym">Lolium perenne subsp. multiflorum</name>
    <dbReference type="NCBI Taxonomy" id="4521"/>
    <lineage>
        <taxon>Eukaryota</taxon>
        <taxon>Viridiplantae</taxon>
        <taxon>Streptophyta</taxon>
        <taxon>Embryophyta</taxon>
        <taxon>Tracheophyta</taxon>
        <taxon>Spermatophyta</taxon>
        <taxon>Magnoliopsida</taxon>
        <taxon>Liliopsida</taxon>
        <taxon>Poales</taxon>
        <taxon>Poaceae</taxon>
        <taxon>BOP clade</taxon>
        <taxon>Pooideae</taxon>
        <taxon>Poodae</taxon>
        <taxon>Poeae</taxon>
        <taxon>Poeae Chloroplast Group 2 (Poeae type)</taxon>
        <taxon>Loliodinae</taxon>
        <taxon>Loliinae</taxon>
        <taxon>Lolium</taxon>
    </lineage>
</organism>
<feature type="region of interest" description="Disordered" evidence="1">
    <location>
        <begin position="1"/>
        <end position="77"/>
    </location>
</feature>
<dbReference type="AlphaFoldDB" id="A0AAD8RH50"/>
<evidence type="ECO:0000313" key="4">
    <source>
        <dbReference type="Proteomes" id="UP001231189"/>
    </source>
</evidence>
<protein>
    <recommendedName>
        <fullName evidence="2">DUF3615 domain-containing protein</fullName>
    </recommendedName>
</protein>
<dbReference type="PANTHER" id="PTHR34710:SF20">
    <property type="entry name" value="OS10G0550200 PROTEIN"/>
    <property type="match status" value="1"/>
</dbReference>
<evidence type="ECO:0000259" key="2">
    <source>
        <dbReference type="Pfam" id="PF12274"/>
    </source>
</evidence>
<keyword evidence="4" id="KW-1185">Reference proteome</keyword>
<comment type="caution">
    <text evidence="3">The sequence shown here is derived from an EMBL/GenBank/DDBJ whole genome shotgun (WGS) entry which is preliminary data.</text>
</comment>
<proteinExistence type="predicted"/>
<sequence>MPVVLYKRSPPPPEPEDEPCPPSPTSPSYEYPEFETMADYTPGEHGPSTQFFDDTGADLKLSNPTYPEPEDDDSYLRLPTSPSYGGPEFDTMADYIPNEPGLNTHLLDDEDYDIADNFDSLYNDGNTFSKEDLERQTNKFVAAALDHYNSQEKNMIKYELIKGITSTGIMDGWRFYGHVNFTAKSSLENSKEEFFFAELHYVCDDDIYIPTCIVSLEEKERIGGVRGIKGNDGYHGKEIRVDTQHCYACQEELMHPEDGTLYETGHHVDDCYGYCCS</sequence>
<feature type="compositionally biased region" description="Low complexity" evidence="1">
    <location>
        <begin position="26"/>
        <end position="35"/>
    </location>
</feature>
<dbReference type="InterPro" id="IPR022059">
    <property type="entry name" value="DUF3615"/>
</dbReference>
<evidence type="ECO:0000313" key="3">
    <source>
        <dbReference type="EMBL" id="KAK1620725.1"/>
    </source>
</evidence>
<dbReference type="EMBL" id="JAUUTY010000006">
    <property type="protein sequence ID" value="KAK1620725.1"/>
    <property type="molecule type" value="Genomic_DNA"/>
</dbReference>
<feature type="domain" description="DUF3615" evidence="2">
    <location>
        <begin position="141"/>
        <end position="256"/>
    </location>
</feature>
<accession>A0AAD8RH50</accession>
<gene>
    <name evidence="3" type="ORF">QYE76_026242</name>
</gene>
<dbReference type="PANTHER" id="PTHR34710">
    <property type="entry name" value="OS03G0834100 PROTEIN"/>
    <property type="match status" value="1"/>
</dbReference>